<evidence type="ECO:0000313" key="2">
    <source>
        <dbReference type="Proteomes" id="UP001189429"/>
    </source>
</evidence>
<name>A0ABN9XEY1_9DINO</name>
<dbReference type="Proteomes" id="UP001189429">
    <property type="component" value="Unassembled WGS sequence"/>
</dbReference>
<protein>
    <submittedName>
        <fullName evidence="1">Uncharacterized protein</fullName>
    </submittedName>
</protein>
<keyword evidence="2" id="KW-1185">Reference proteome</keyword>
<evidence type="ECO:0000313" key="1">
    <source>
        <dbReference type="EMBL" id="CAK0897601.1"/>
    </source>
</evidence>
<comment type="caution">
    <text evidence="1">The sequence shown here is derived from an EMBL/GenBank/DDBJ whole genome shotgun (WGS) entry which is preliminary data.</text>
</comment>
<gene>
    <name evidence="1" type="ORF">PCOR1329_LOCUS75743</name>
</gene>
<sequence>ADVEALPEAKPGAKQYEVVFPISLPDEGTFDWLDTFMETHEKHMELSDRRIVEWACKSGIGRPRTNQQKNSNDKPDAQFGIYGIDDMATRKVLLNVAPLVPRDYVVMEVKSNLIKSERKELLGRFRMPHFKKARPRCFFVRSDLLA</sequence>
<accession>A0ABN9XEY1</accession>
<organism evidence="1 2">
    <name type="scientific">Prorocentrum cordatum</name>
    <dbReference type="NCBI Taxonomy" id="2364126"/>
    <lineage>
        <taxon>Eukaryota</taxon>
        <taxon>Sar</taxon>
        <taxon>Alveolata</taxon>
        <taxon>Dinophyceae</taxon>
        <taxon>Prorocentrales</taxon>
        <taxon>Prorocentraceae</taxon>
        <taxon>Prorocentrum</taxon>
    </lineage>
</organism>
<dbReference type="EMBL" id="CAUYUJ010020359">
    <property type="protein sequence ID" value="CAK0897601.1"/>
    <property type="molecule type" value="Genomic_DNA"/>
</dbReference>
<feature type="non-terminal residue" evidence="1">
    <location>
        <position position="1"/>
    </location>
</feature>
<reference evidence="1" key="1">
    <citation type="submission" date="2023-10" db="EMBL/GenBank/DDBJ databases">
        <authorList>
            <person name="Chen Y."/>
            <person name="Shah S."/>
            <person name="Dougan E. K."/>
            <person name="Thang M."/>
            <person name="Chan C."/>
        </authorList>
    </citation>
    <scope>NUCLEOTIDE SEQUENCE [LARGE SCALE GENOMIC DNA]</scope>
</reference>
<proteinExistence type="predicted"/>